<dbReference type="Pfam" id="PF19290">
    <property type="entry name" value="PmbA_TldD_2nd"/>
    <property type="match status" value="1"/>
</dbReference>
<evidence type="ECO:0000259" key="6">
    <source>
        <dbReference type="Pfam" id="PF19289"/>
    </source>
</evidence>
<feature type="domain" description="Metalloprotease TldD/E N-terminal" evidence="5">
    <location>
        <begin position="21"/>
        <end position="84"/>
    </location>
</feature>
<dbReference type="Gene3D" id="3.30.2290.10">
    <property type="entry name" value="PmbA/TldD superfamily"/>
    <property type="match status" value="1"/>
</dbReference>
<feature type="domain" description="Metalloprotease TldD/E C-terminal" evidence="6">
    <location>
        <begin position="234"/>
        <end position="443"/>
    </location>
</feature>
<dbReference type="InterPro" id="IPR002510">
    <property type="entry name" value="Metalloprtase-TldD/E_N"/>
</dbReference>
<proteinExistence type="inferred from homology"/>
<keyword evidence="4" id="KW-0482">Metalloprotease</keyword>
<dbReference type="SUPFAM" id="SSF111283">
    <property type="entry name" value="Putative modulator of DNA gyrase, PmbA/TldD"/>
    <property type="match status" value="1"/>
</dbReference>
<evidence type="ECO:0000256" key="3">
    <source>
        <dbReference type="ARBA" id="ARBA00022801"/>
    </source>
</evidence>
<dbReference type="PANTHER" id="PTHR30624:SF10">
    <property type="entry name" value="CONSERVED PROTEIN"/>
    <property type="match status" value="1"/>
</dbReference>
<comment type="caution">
    <text evidence="8">The sequence shown here is derived from an EMBL/GenBank/DDBJ whole genome shotgun (WGS) entry which is preliminary data.</text>
</comment>
<evidence type="ECO:0000256" key="4">
    <source>
        <dbReference type="ARBA" id="ARBA00023049"/>
    </source>
</evidence>
<evidence type="ECO:0008006" key="10">
    <source>
        <dbReference type="Google" id="ProtNLM"/>
    </source>
</evidence>
<dbReference type="Pfam" id="PF01523">
    <property type="entry name" value="PmbA_TldD_1st"/>
    <property type="match status" value="1"/>
</dbReference>
<dbReference type="PANTHER" id="PTHR30624">
    <property type="entry name" value="UNCHARACTERIZED PROTEIN TLDD AND PMBA"/>
    <property type="match status" value="1"/>
</dbReference>
<feature type="domain" description="Metalloprotease TldD/E central" evidence="7">
    <location>
        <begin position="114"/>
        <end position="220"/>
    </location>
</feature>
<dbReference type="InterPro" id="IPR035068">
    <property type="entry name" value="TldD/PmbA_N"/>
</dbReference>
<gene>
    <name evidence="8" type="ORF">A2161_09595</name>
</gene>
<dbReference type="InterPro" id="IPR045570">
    <property type="entry name" value="Metalloprtase-TldD/E_cen_dom"/>
</dbReference>
<sequence length="474" mass="52745">MKELLLFAVDELKRQGADYGDIRIGFYRKQYLSTRNKVVTTLSDDEDSGMGIRAFKDGAWGFVSSPFLTRDEAAKIVKRALEIARASAATCPQPLKLASLKTYEDTWQVPFKEDPFSVKNNEKVELLLELNAEMLKVPGIAQVVSDMRFSREHKLFANTIGTVTDQLLMRAYVTYMATAVGPEGFESRNYHDIPVNKGYEHVREAPLMANARRVAEEAVAILKAPDCPEGVRDLVLLPNHTCLVIHETIGHATELDRVMGWEADFAGTSFATPEKLKKFRYGSEIFNVIADRTRPHGRATVKYDDEGVLTGSWYIIKDGILNDYSTTLSTANLIGAEESHGCSFADSWYNVPILRMPNVSIEPGPPGSPSLDDLIASTDDGILIDGRGSFSIDHQRINFQFGGDCCREIKNGKPGRILRRTTYQSHNPEFWSSVDAICSPEEWQMHGVVNCGKGQPLQIAQLTHGSAPLRVKKV</sequence>
<dbReference type="Pfam" id="PF19289">
    <property type="entry name" value="PmbA_TldD_3rd"/>
    <property type="match status" value="1"/>
</dbReference>
<dbReference type="GO" id="GO:0005829">
    <property type="term" value="C:cytosol"/>
    <property type="evidence" value="ECO:0007669"/>
    <property type="project" value="TreeGrafter"/>
</dbReference>
<dbReference type="InterPro" id="IPR036059">
    <property type="entry name" value="TldD/PmbA_sf"/>
</dbReference>
<protein>
    <recommendedName>
        <fullName evidence="10">TldD/PmbA family protein</fullName>
    </recommendedName>
</protein>
<feature type="non-terminal residue" evidence="8">
    <location>
        <position position="474"/>
    </location>
</feature>
<dbReference type="FunFam" id="3.30.2290.10:FF:000003">
    <property type="entry name" value="Zinc-dependent protease, TldD/PmbA family"/>
    <property type="match status" value="1"/>
</dbReference>
<evidence type="ECO:0000256" key="2">
    <source>
        <dbReference type="ARBA" id="ARBA00022670"/>
    </source>
</evidence>
<dbReference type="InterPro" id="IPR051463">
    <property type="entry name" value="Peptidase_U62_metallo"/>
</dbReference>
<organism evidence="8 9">
    <name type="scientific">Candidatus Schekmanbacteria bacterium RBG_13_48_7</name>
    <dbReference type="NCBI Taxonomy" id="1817878"/>
    <lineage>
        <taxon>Bacteria</taxon>
        <taxon>Candidatus Schekmaniibacteriota</taxon>
    </lineage>
</organism>
<evidence type="ECO:0000259" key="5">
    <source>
        <dbReference type="Pfam" id="PF01523"/>
    </source>
</evidence>
<evidence type="ECO:0000313" key="8">
    <source>
        <dbReference type="EMBL" id="OGL43239.1"/>
    </source>
</evidence>
<dbReference type="GO" id="GO:0008237">
    <property type="term" value="F:metallopeptidase activity"/>
    <property type="evidence" value="ECO:0007669"/>
    <property type="project" value="UniProtKB-KW"/>
</dbReference>
<dbReference type="EMBL" id="MGDD01000283">
    <property type="protein sequence ID" value="OGL43239.1"/>
    <property type="molecule type" value="Genomic_DNA"/>
</dbReference>
<keyword evidence="3" id="KW-0378">Hydrolase</keyword>
<evidence type="ECO:0000259" key="7">
    <source>
        <dbReference type="Pfam" id="PF19290"/>
    </source>
</evidence>
<evidence type="ECO:0000313" key="9">
    <source>
        <dbReference type="Proteomes" id="UP000179266"/>
    </source>
</evidence>
<dbReference type="Proteomes" id="UP000179266">
    <property type="component" value="Unassembled WGS sequence"/>
</dbReference>
<accession>A0A1F7RNV8</accession>
<reference evidence="8 9" key="1">
    <citation type="journal article" date="2016" name="Nat. Commun.">
        <title>Thousands of microbial genomes shed light on interconnected biogeochemical processes in an aquifer system.</title>
        <authorList>
            <person name="Anantharaman K."/>
            <person name="Brown C.T."/>
            <person name="Hug L.A."/>
            <person name="Sharon I."/>
            <person name="Castelle C.J."/>
            <person name="Probst A.J."/>
            <person name="Thomas B.C."/>
            <person name="Singh A."/>
            <person name="Wilkins M.J."/>
            <person name="Karaoz U."/>
            <person name="Brodie E.L."/>
            <person name="Williams K.H."/>
            <person name="Hubbard S.S."/>
            <person name="Banfield J.F."/>
        </authorList>
    </citation>
    <scope>NUCLEOTIDE SEQUENCE [LARGE SCALE GENOMIC DNA]</scope>
</reference>
<name>A0A1F7RNV8_9BACT</name>
<comment type="similarity">
    <text evidence="1">Belongs to the peptidase U62 family.</text>
</comment>
<dbReference type="InterPro" id="IPR045569">
    <property type="entry name" value="Metalloprtase-TldD/E_C"/>
</dbReference>
<dbReference type="GO" id="GO:0006508">
    <property type="term" value="P:proteolysis"/>
    <property type="evidence" value="ECO:0007669"/>
    <property type="project" value="UniProtKB-KW"/>
</dbReference>
<keyword evidence="2" id="KW-0645">Protease</keyword>
<evidence type="ECO:0000256" key="1">
    <source>
        <dbReference type="ARBA" id="ARBA00005836"/>
    </source>
</evidence>
<dbReference type="AlphaFoldDB" id="A0A1F7RNV8"/>